<evidence type="ECO:0000256" key="2">
    <source>
        <dbReference type="ARBA" id="ARBA00022692"/>
    </source>
</evidence>
<gene>
    <name evidence="7" type="ORF">BCR34DRAFT_605537</name>
</gene>
<dbReference type="GO" id="GO:0016020">
    <property type="term" value="C:membrane"/>
    <property type="evidence" value="ECO:0007669"/>
    <property type="project" value="UniProtKB-SubCell"/>
</dbReference>
<dbReference type="Proteomes" id="UP000193144">
    <property type="component" value="Unassembled WGS sequence"/>
</dbReference>
<evidence type="ECO:0000313" key="8">
    <source>
        <dbReference type="Proteomes" id="UP000193144"/>
    </source>
</evidence>
<dbReference type="InterPro" id="IPR011547">
    <property type="entry name" value="SLC26A/SulP_dom"/>
</dbReference>
<comment type="subcellular location">
    <subcellularLocation>
        <location evidence="1">Membrane</location>
        <topology evidence="1">Multi-pass membrane protein</topology>
    </subcellularLocation>
</comment>
<feature type="transmembrane region" description="Helical" evidence="5">
    <location>
        <begin position="7"/>
        <end position="27"/>
    </location>
</feature>
<feature type="transmembrane region" description="Helical" evidence="5">
    <location>
        <begin position="230"/>
        <end position="251"/>
    </location>
</feature>
<sequence length="766" mass="83429">MTLGGSLIPGALGSLFVEVLPFLRAIATGIQLELGDGHPGILPTVMAAYAMTSLLVGSTFLLLGLFRCGRIVDYFPRNVLVGAIGAIGLLLFGLGLELTIPSDGGHLELSTAGDILFNKTHLPLLATSVITAVFLSLSIRSRSLSRLVRGATEHAIYIPMVCLAVAFIFWIIAASTEHTHRDALAVLRSKGWLFAVEEAQSRTTPDWNYWALFDFSRVEWYAMTRSIKDIIMLVIIAVISLPIFVPAIALTVDTPLYSMNWEFFGHGASNILAGLAGTVPNMVVMSYSRFFTLAGGGRIEAVIVTAITLVFFFISSYILPYVPTIAASVLVLFLGIEMVIEALWDAPQNLLPSEWLVILATMISCAAIGFAPGVGIGVAVALAVCLWWTIVETFPKVISVSKATRSSNTPPKHAFDSATRLESQKSLQLETEVNDIEKESQPIRTKSQPTIVILKNYVNFVSIPRIDVALKSSTNVVIDFSSASRVETSVSQALQRHAQEAARDRAPGSLIFAGVDPESILHADLVRGGLECNFIQGSGERLLQGYIESLDNIPRISTFETVTDALRWHQNAEVEPDLASSDAFDLLQRWIPEEVFHGALALLPNPGMDFAYRMAEAGLKIVQKCRNEALIYGTHSQRSIFLVIKGKFIATPLRISGEVPVSLRSSYSVIDSIKKLPHAISRICNSWFKRNPYPRSPYRTLSEESGRRADIGYEGYLVKPGDILGIGPPSKGLLPTVAIACEECWVLEVDVGNLHGLSYLTKLAAG</sequence>
<dbReference type="PANTHER" id="PTHR43310">
    <property type="entry name" value="SULFATE TRANSPORTER YBAR-RELATED"/>
    <property type="match status" value="1"/>
</dbReference>
<evidence type="ECO:0000256" key="4">
    <source>
        <dbReference type="ARBA" id="ARBA00023136"/>
    </source>
</evidence>
<keyword evidence="3 5" id="KW-1133">Transmembrane helix</keyword>
<dbReference type="AlphaFoldDB" id="A0A1Y1YXA3"/>
<accession>A0A1Y1YXA3</accession>
<feature type="transmembrane region" description="Helical" evidence="5">
    <location>
        <begin position="325"/>
        <end position="344"/>
    </location>
</feature>
<evidence type="ECO:0000259" key="6">
    <source>
        <dbReference type="PROSITE" id="PS50801"/>
    </source>
</evidence>
<feature type="transmembrane region" description="Helical" evidence="5">
    <location>
        <begin position="151"/>
        <end position="173"/>
    </location>
</feature>
<feature type="transmembrane region" description="Helical" evidence="5">
    <location>
        <begin position="47"/>
        <end position="66"/>
    </location>
</feature>
<evidence type="ECO:0000256" key="5">
    <source>
        <dbReference type="SAM" id="Phobius"/>
    </source>
</evidence>
<dbReference type="PROSITE" id="PS50801">
    <property type="entry name" value="STAS"/>
    <property type="match status" value="1"/>
</dbReference>
<dbReference type="OrthoDB" id="409725at2759"/>
<keyword evidence="8" id="KW-1185">Reference proteome</keyword>
<feature type="transmembrane region" description="Helical" evidence="5">
    <location>
        <begin position="120"/>
        <end position="139"/>
    </location>
</feature>
<dbReference type="STRING" id="1231657.A0A1Y1YXA3"/>
<name>A0A1Y1YXA3_9PLEO</name>
<evidence type="ECO:0000313" key="7">
    <source>
        <dbReference type="EMBL" id="ORY02566.1"/>
    </source>
</evidence>
<comment type="caution">
    <text evidence="7">The sequence shown here is derived from an EMBL/GenBank/DDBJ whole genome shotgun (WGS) entry which is preliminary data.</text>
</comment>
<proteinExistence type="predicted"/>
<evidence type="ECO:0000256" key="3">
    <source>
        <dbReference type="ARBA" id="ARBA00022989"/>
    </source>
</evidence>
<organism evidence="7 8">
    <name type="scientific">Clohesyomyces aquaticus</name>
    <dbReference type="NCBI Taxonomy" id="1231657"/>
    <lineage>
        <taxon>Eukaryota</taxon>
        <taxon>Fungi</taxon>
        <taxon>Dikarya</taxon>
        <taxon>Ascomycota</taxon>
        <taxon>Pezizomycotina</taxon>
        <taxon>Dothideomycetes</taxon>
        <taxon>Pleosporomycetidae</taxon>
        <taxon>Pleosporales</taxon>
        <taxon>Lindgomycetaceae</taxon>
        <taxon>Clohesyomyces</taxon>
    </lineage>
</organism>
<dbReference type="PANTHER" id="PTHR43310:SF4">
    <property type="entry name" value="AFR304WP"/>
    <property type="match status" value="1"/>
</dbReference>
<evidence type="ECO:0000256" key="1">
    <source>
        <dbReference type="ARBA" id="ARBA00004141"/>
    </source>
</evidence>
<dbReference type="Pfam" id="PF00916">
    <property type="entry name" value="Sulfate_transp"/>
    <property type="match status" value="1"/>
</dbReference>
<keyword evidence="4 5" id="KW-0472">Membrane</keyword>
<feature type="domain" description="STAS" evidence="6">
    <location>
        <begin position="476"/>
        <end position="569"/>
    </location>
</feature>
<feature type="transmembrane region" description="Helical" evidence="5">
    <location>
        <begin position="356"/>
        <end position="389"/>
    </location>
</feature>
<dbReference type="EMBL" id="MCFA01000156">
    <property type="protein sequence ID" value="ORY02566.1"/>
    <property type="molecule type" value="Genomic_DNA"/>
</dbReference>
<feature type="transmembrane region" description="Helical" evidence="5">
    <location>
        <begin position="263"/>
        <end position="287"/>
    </location>
</feature>
<keyword evidence="2 5" id="KW-0812">Transmembrane</keyword>
<protein>
    <recommendedName>
        <fullName evidence="6">STAS domain-containing protein</fullName>
    </recommendedName>
</protein>
<feature type="transmembrane region" description="Helical" evidence="5">
    <location>
        <begin position="78"/>
        <end position="100"/>
    </location>
</feature>
<reference evidence="7 8" key="1">
    <citation type="submission" date="2016-07" db="EMBL/GenBank/DDBJ databases">
        <title>Pervasive Adenine N6-methylation of Active Genes in Fungi.</title>
        <authorList>
            <consortium name="DOE Joint Genome Institute"/>
            <person name="Mondo S.J."/>
            <person name="Dannebaum R.O."/>
            <person name="Kuo R.C."/>
            <person name="Labutti K."/>
            <person name="Haridas S."/>
            <person name="Kuo A."/>
            <person name="Salamov A."/>
            <person name="Ahrendt S.R."/>
            <person name="Lipzen A."/>
            <person name="Sullivan W."/>
            <person name="Andreopoulos W.B."/>
            <person name="Clum A."/>
            <person name="Lindquist E."/>
            <person name="Daum C."/>
            <person name="Ramamoorthy G.K."/>
            <person name="Gryganskyi A."/>
            <person name="Culley D."/>
            <person name="Magnuson J.K."/>
            <person name="James T.Y."/>
            <person name="O'Malley M.A."/>
            <person name="Stajich J.E."/>
            <person name="Spatafora J.W."/>
            <person name="Visel A."/>
            <person name="Grigoriev I.V."/>
        </authorList>
    </citation>
    <scope>NUCLEOTIDE SEQUENCE [LARGE SCALE GENOMIC DNA]</scope>
    <source>
        <strain evidence="7 8">CBS 115471</strain>
    </source>
</reference>
<feature type="transmembrane region" description="Helical" evidence="5">
    <location>
        <begin position="299"/>
        <end position="319"/>
    </location>
</feature>
<dbReference type="InterPro" id="IPR052706">
    <property type="entry name" value="Membrane-Transporter-like"/>
</dbReference>
<dbReference type="InterPro" id="IPR002645">
    <property type="entry name" value="STAS_dom"/>
</dbReference>